<proteinExistence type="predicted"/>
<name>A0AAD9QZG6_ACRCE</name>
<dbReference type="EMBL" id="JARQWQ010000009">
    <property type="protein sequence ID" value="KAK2569931.1"/>
    <property type="molecule type" value="Genomic_DNA"/>
</dbReference>
<dbReference type="Proteomes" id="UP001249851">
    <property type="component" value="Unassembled WGS sequence"/>
</dbReference>
<feature type="domain" description="DDE Tnp4" evidence="3">
    <location>
        <begin position="175"/>
        <end position="331"/>
    </location>
</feature>
<dbReference type="InterPro" id="IPR027806">
    <property type="entry name" value="HARBI1_dom"/>
</dbReference>
<protein>
    <recommendedName>
        <fullName evidence="3">DDE Tnp4 domain-containing protein</fullName>
    </recommendedName>
</protein>
<gene>
    <name evidence="4" type="ORF">P5673_005790</name>
</gene>
<organism evidence="4 5">
    <name type="scientific">Acropora cervicornis</name>
    <name type="common">Staghorn coral</name>
    <dbReference type="NCBI Taxonomy" id="6130"/>
    <lineage>
        <taxon>Eukaryota</taxon>
        <taxon>Metazoa</taxon>
        <taxon>Cnidaria</taxon>
        <taxon>Anthozoa</taxon>
        <taxon>Hexacorallia</taxon>
        <taxon>Scleractinia</taxon>
        <taxon>Astrocoeniina</taxon>
        <taxon>Acroporidae</taxon>
        <taxon>Acropora</taxon>
    </lineage>
</organism>
<evidence type="ECO:0000256" key="1">
    <source>
        <dbReference type="ARBA" id="ARBA00001968"/>
    </source>
</evidence>
<dbReference type="GO" id="GO:0046872">
    <property type="term" value="F:metal ion binding"/>
    <property type="evidence" value="ECO:0007669"/>
    <property type="project" value="UniProtKB-KW"/>
</dbReference>
<dbReference type="AlphaFoldDB" id="A0AAD9QZG6"/>
<evidence type="ECO:0000313" key="4">
    <source>
        <dbReference type="EMBL" id="KAK2569931.1"/>
    </source>
</evidence>
<keyword evidence="5" id="KW-1185">Reference proteome</keyword>
<dbReference type="Pfam" id="PF13359">
    <property type="entry name" value="DDE_Tnp_4"/>
    <property type="match status" value="1"/>
</dbReference>
<comment type="caution">
    <text evidence="4">The sequence shown here is derived from an EMBL/GenBank/DDBJ whole genome shotgun (WGS) entry which is preliminary data.</text>
</comment>
<sequence>MSSLDTVRDALLIARYEKIIDDVDFALLYEANLSRPVYPYNKFDRFEIDTWDDSECRTDLRFGKQDLDLLRTYLQIPDEIVCSQRSVCEGMEGLCILLKRLAYPCCYTDMVPRFGRNPTELCLIFNEVLDLVYANHSHRLQNWDLNPFLQPDQLHRYAEAIHLQGAPLTNCFGFIDGTVRSIARPKHNQLVMYNGHKRVHGIKFQSVVTPNGLIANLSGPFEGKRHDSTMLHESDLLNDLRRVAFHNGQPLCLYGDPAYPLGVHLQAPFKGNNLTPHMELYNKSMSEVRVAVEMLFGNISNYFKFIDFKRQMKVNLSPLGKVYFVCALLENAQTCLYGNQVSHMFGIDPPSLNDYFSW</sequence>
<reference evidence="4" key="2">
    <citation type="journal article" date="2023" name="Science">
        <title>Genomic signatures of disease resistance in endangered staghorn corals.</title>
        <authorList>
            <person name="Vollmer S.V."/>
            <person name="Selwyn J.D."/>
            <person name="Despard B.A."/>
            <person name="Roesel C.L."/>
        </authorList>
    </citation>
    <scope>NUCLEOTIDE SEQUENCE</scope>
    <source>
        <strain evidence="4">K2</strain>
    </source>
</reference>
<reference evidence="4" key="1">
    <citation type="journal article" date="2023" name="G3 (Bethesda)">
        <title>Whole genome assembly and annotation of the endangered Caribbean coral Acropora cervicornis.</title>
        <authorList>
            <person name="Selwyn J.D."/>
            <person name="Vollmer S.V."/>
        </authorList>
    </citation>
    <scope>NUCLEOTIDE SEQUENCE</scope>
    <source>
        <strain evidence="4">K2</strain>
    </source>
</reference>
<dbReference type="PANTHER" id="PTHR34615">
    <property type="entry name" value="PX DOMAIN-CONTAINING PROTEIN"/>
    <property type="match status" value="1"/>
</dbReference>
<evidence type="ECO:0000256" key="2">
    <source>
        <dbReference type="ARBA" id="ARBA00022723"/>
    </source>
</evidence>
<evidence type="ECO:0000259" key="3">
    <source>
        <dbReference type="Pfam" id="PF13359"/>
    </source>
</evidence>
<accession>A0AAD9QZG6</accession>
<comment type="cofactor">
    <cofactor evidence="1">
        <name>a divalent metal cation</name>
        <dbReference type="ChEBI" id="CHEBI:60240"/>
    </cofactor>
</comment>
<keyword evidence="2" id="KW-0479">Metal-binding</keyword>
<dbReference type="PANTHER" id="PTHR34615:SF1">
    <property type="entry name" value="PX DOMAIN-CONTAINING PROTEIN"/>
    <property type="match status" value="1"/>
</dbReference>
<evidence type="ECO:0000313" key="5">
    <source>
        <dbReference type="Proteomes" id="UP001249851"/>
    </source>
</evidence>